<feature type="compositionally biased region" description="Low complexity" evidence="18">
    <location>
        <begin position="265"/>
        <end position="343"/>
    </location>
</feature>
<feature type="domain" description="CFEM" evidence="21">
    <location>
        <begin position="325"/>
        <end position="439"/>
    </location>
</feature>
<evidence type="ECO:0000256" key="19">
    <source>
        <dbReference type="SAM" id="SignalP"/>
    </source>
</evidence>
<comment type="caution">
    <text evidence="16">Lacks conserved residue(s) required for the propagation of feature annotation.</text>
</comment>
<keyword evidence="12" id="KW-0472">Membrane</keyword>
<keyword evidence="6 17" id="KW-0349">Heme</keyword>
<dbReference type="Gene3D" id="3.30.60.10">
    <property type="entry name" value="Endochitinase-like"/>
    <property type="match status" value="1"/>
</dbReference>
<feature type="binding site" description="axial binding residue" evidence="17">
    <location>
        <position position="374"/>
    </location>
    <ligand>
        <name>heme</name>
        <dbReference type="ChEBI" id="CHEBI:30413"/>
    </ligand>
    <ligandPart>
        <name>Fe</name>
        <dbReference type="ChEBI" id="CHEBI:18248"/>
    </ligandPart>
</feature>
<evidence type="ECO:0000313" key="23">
    <source>
        <dbReference type="Proteomes" id="UP001451303"/>
    </source>
</evidence>
<keyword evidence="23" id="KW-1185">Reference proteome</keyword>
<dbReference type="InterPro" id="IPR036861">
    <property type="entry name" value="Endochitinase-like_sf"/>
</dbReference>
<dbReference type="PANTHER" id="PTHR37928:SF1">
    <property type="entry name" value="CFEM DOMAIN PROTEIN (AFU_ORTHOLOGUE AFUA_6G14090)"/>
    <property type="match status" value="1"/>
</dbReference>
<keyword evidence="13 16" id="KW-1015">Disulfide bond</keyword>
<keyword evidence="14" id="KW-0325">Glycoprotein</keyword>
<dbReference type="PROSITE" id="PS52012">
    <property type="entry name" value="CFEM"/>
    <property type="match status" value="1"/>
</dbReference>
<evidence type="ECO:0000256" key="9">
    <source>
        <dbReference type="ARBA" id="ARBA00022723"/>
    </source>
</evidence>
<evidence type="ECO:0000256" key="5">
    <source>
        <dbReference type="ARBA" id="ARBA00022525"/>
    </source>
</evidence>
<evidence type="ECO:0000256" key="11">
    <source>
        <dbReference type="ARBA" id="ARBA00023004"/>
    </source>
</evidence>
<evidence type="ECO:0000256" key="7">
    <source>
        <dbReference type="ARBA" id="ARBA00022622"/>
    </source>
</evidence>
<dbReference type="InterPro" id="IPR001002">
    <property type="entry name" value="Chitin-bd_1"/>
</dbReference>
<keyword evidence="11 17" id="KW-0408">Iron</keyword>
<dbReference type="PROSITE" id="PS50941">
    <property type="entry name" value="CHIT_BIND_I_2"/>
    <property type="match status" value="1"/>
</dbReference>
<evidence type="ECO:0000259" key="21">
    <source>
        <dbReference type="PROSITE" id="PS52012"/>
    </source>
</evidence>
<dbReference type="Pfam" id="PF05730">
    <property type="entry name" value="CFEM"/>
    <property type="match status" value="2"/>
</dbReference>
<keyword evidence="5" id="KW-0964">Secreted</keyword>
<name>A0ABR3DPQ3_NEUIN</name>
<feature type="domain" description="Chitin-binding type-1" evidence="20">
    <location>
        <begin position="217"/>
        <end position="262"/>
    </location>
</feature>
<keyword evidence="4" id="KW-1003">Cell membrane</keyword>
<evidence type="ECO:0000256" key="4">
    <source>
        <dbReference type="ARBA" id="ARBA00022475"/>
    </source>
</evidence>
<reference evidence="22 23" key="1">
    <citation type="submission" date="2023-09" db="EMBL/GenBank/DDBJ databases">
        <title>Multi-omics analysis of a traditional fermented food reveals byproduct-associated fungal strains for waste-to-food upcycling.</title>
        <authorList>
            <consortium name="Lawrence Berkeley National Laboratory"/>
            <person name="Rekdal V.M."/>
            <person name="Villalobos-Escobedo J.M."/>
            <person name="Rodriguez-Valeron N."/>
            <person name="Garcia M.O."/>
            <person name="Vasquez D.P."/>
            <person name="Damayanti I."/>
            <person name="Sorensen P.M."/>
            <person name="Baidoo E.E."/>
            <person name="De Carvalho A.C."/>
            <person name="Riley R."/>
            <person name="Lipzen A."/>
            <person name="He G."/>
            <person name="Yan M."/>
            <person name="Haridas S."/>
            <person name="Daum C."/>
            <person name="Yoshinaga Y."/>
            <person name="Ng V."/>
            <person name="Grigoriev I.V."/>
            <person name="Munk R."/>
            <person name="Nuraida L."/>
            <person name="Wijaya C.H."/>
            <person name="Morales P.-C."/>
            <person name="Keasling J.D."/>
        </authorList>
    </citation>
    <scope>NUCLEOTIDE SEQUENCE [LARGE SCALE GENOMIC DNA]</scope>
    <source>
        <strain evidence="22 23">FGSC 2613</strain>
    </source>
</reference>
<keyword evidence="15" id="KW-0449">Lipoprotein</keyword>
<evidence type="ECO:0000256" key="12">
    <source>
        <dbReference type="ARBA" id="ARBA00023136"/>
    </source>
</evidence>
<dbReference type="Proteomes" id="UP001451303">
    <property type="component" value="Unassembled WGS sequence"/>
</dbReference>
<evidence type="ECO:0000313" key="22">
    <source>
        <dbReference type="EMBL" id="KAL0473868.1"/>
    </source>
</evidence>
<comment type="caution">
    <text evidence="22">The sequence shown here is derived from an EMBL/GenBank/DDBJ whole genome shotgun (WGS) entry which is preliminary data.</text>
</comment>
<dbReference type="Gene3D" id="3.10.350.10">
    <property type="entry name" value="LysM domain"/>
    <property type="match status" value="1"/>
</dbReference>
<evidence type="ECO:0000256" key="6">
    <source>
        <dbReference type="ARBA" id="ARBA00022617"/>
    </source>
</evidence>
<dbReference type="InterPro" id="IPR008427">
    <property type="entry name" value="Extracellular_membr_CFEM_dom"/>
</dbReference>
<evidence type="ECO:0000259" key="20">
    <source>
        <dbReference type="PROSITE" id="PS50941"/>
    </source>
</evidence>
<gene>
    <name evidence="22" type="ORF">QR685DRAFT_436556</name>
</gene>
<evidence type="ECO:0000256" key="1">
    <source>
        <dbReference type="ARBA" id="ARBA00004609"/>
    </source>
</evidence>
<dbReference type="InterPro" id="IPR036779">
    <property type="entry name" value="LysM_dom_sf"/>
</dbReference>
<evidence type="ECO:0000256" key="16">
    <source>
        <dbReference type="PROSITE-ProRule" id="PRU00261"/>
    </source>
</evidence>
<evidence type="ECO:0000256" key="8">
    <source>
        <dbReference type="ARBA" id="ARBA00022669"/>
    </source>
</evidence>
<evidence type="ECO:0000256" key="17">
    <source>
        <dbReference type="PROSITE-ProRule" id="PRU01356"/>
    </source>
</evidence>
<evidence type="ECO:0008006" key="24">
    <source>
        <dbReference type="Google" id="ProtNLM"/>
    </source>
</evidence>
<keyword evidence="10 19" id="KW-0732">Signal</keyword>
<keyword evidence="8 16" id="KW-0147">Chitin-binding</keyword>
<keyword evidence="7" id="KW-0336">GPI-anchor</keyword>
<organism evidence="22 23">
    <name type="scientific">Neurospora intermedia</name>
    <dbReference type="NCBI Taxonomy" id="5142"/>
    <lineage>
        <taxon>Eukaryota</taxon>
        <taxon>Fungi</taxon>
        <taxon>Dikarya</taxon>
        <taxon>Ascomycota</taxon>
        <taxon>Pezizomycotina</taxon>
        <taxon>Sordariomycetes</taxon>
        <taxon>Sordariomycetidae</taxon>
        <taxon>Sordariales</taxon>
        <taxon>Sordariaceae</taxon>
        <taxon>Neurospora</taxon>
    </lineage>
</organism>
<feature type="disulfide bond" evidence="17">
    <location>
        <begin position="370"/>
        <end position="377"/>
    </location>
</feature>
<dbReference type="EMBL" id="JAVLET010000002">
    <property type="protein sequence ID" value="KAL0473868.1"/>
    <property type="molecule type" value="Genomic_DNA"/>
</dbReference>
<evidence type="ECO:0000256" key="3">
    <source>
        <dbReference type="ARBA" id="ARBA00010031"/>
    </source>
</evidence>
<dbReference type="InterPro" id="IPR051735">
    <property type="entry name" value="CFEM_domain"/>
</dbReference>
<feature type="chain" id="PRO_5045359132" description="Carbohydrate-binding module family 18 protein" evidence="19">
    <location>
        <begin position="30"/>
        <end position="497"/>
    </location>
</feature>
<evidence type="ECO:0000256" key="14">
    <source>
        <dbReference type="ARBA" id="ARBA00023180"/>
    </source>
</evidence>
<feature type="region of interest" description="Disordered" evidence="18">
    <location>
        <begin position="264"/>
        <end position="343"/>
    </location>
</feature>
<dbReference type="PANTHER" id="PTHR37928">
    <property type="entry name" value="CFEM DOMAIN PROTEIN (AFU_ORTHOLOGUE AFUA_6G14090)"/>
    <property type="match status" value="1"/>
</dbReference>
<evidence type="ECO:0000256" key="18">
    <source>
        <dbReference type="SAM" id="MobiDB-lite"/>
    </source>
</evidence>
<feature type="disulfide bond" evidence="16">
    <location>
        <begin position="236"/>
        <end position="250"/>
    </location>
</feature>
<evidence type="ECO:0000256" key="10">
    <source>
        <dbReference type="ARBA" id="ARBA00022729"/>
    </source>
</evidence>
<comment type="similarity">
    <text evidence="3">Belongs to the RBT5 family.</text>
</comment>
<feature type="disulfide bond" evidence="17">
    <location>
        <begin position="379"/>
        <end position="412"/>
    </location>
</feature>
<comment type="subcellular location">
    <subcellularLocation>
        <location evidence="1">Cell membrane</location>
        <topology evidence="1">Lipid-anchor</topology>
        <topology evidence="1">GPI-anchor</topology>
    </subcellularLocation>
    <subcellularLocation>
        <location evidence="2">Secreted</location>
    </subcellularLocation>
</comment>
<feature type="signal peptide" evidence="19">
    <location>
        <begin position="1"/>
        <end position="29"/>
    </location>
</feature>
<proteinExistence type="inferred from homology"/>
<evidence type="ECO:0000256" key="13">
    <source>
        <dbReference type="ARBA" id="ARBA00023157"/>
    </source>
</evidence>
<accession>A0ABR3DPQ3</accession>
<evidence type="ECO:0000256" key="2">
    <source>
        <dbReference type="ARBA" id="ARBA00004613"/>
    </source>
</evidence>
<dbReference type="SMART" id="SM00747">
    <property type="entry name" value="CFEM"/>
    <property type="match status" value="2"/>
</dbReference>
<sequence length="497" mass="51437">MQLPHRSTWPQRLAFYLVALFYLTSTVCAKESECQPIYWEPGQFEKRDLSDTNAALNSTTAASASISSSLPATATSTSAALVPVTISPLINEDPQPGEINCRDADSTEGMEINYYTCTALAARNRISVDTLFGLNPGLDRDCGNIEADTEYCVRGFIEPIRAYDGLCGPPHKNATCLGTGRQCCNALTWRCGDSAEDCAEGTCYEGACVGDAVYSTDGTCGRDHDFRSCTGIWGDCCNAAGKCGTGPDFCAYGKCQLGNCDRQPTSSTTSSSTATVKTSNPVTASTSKASTSTATTSTTTKSLSTSSLRTTTSSSATKTGSSTTPSKSSTAATTTTTKPPSTTIPGLTALPSCGQTCFKNMLAQYSALGCAALDSYCLCNNVNFQNGIRDCSNGACGTAVGSTVTSFGSAYCSTAFATHTATTTGLAALPSCGQICFNNMVAQYSALGCASPAPSCLCKNAKFGYGLRDCSNDACGTAVASSVIAYGSSYCTFATAI</sequence>
<protein>
    <recommendedName>
        <fullName evidence="24">Carbohydrate-binding module family 18 protein</fullName>
    </recommendedName>
</protein>
<evidence type="ECO:0000256" key="15">
    <source>
        <dbReference type="ARBA" id="ARBA00023288"/>
    </source>
</evidence>
<keyword evidence="9 17" id="KW-0479">Metal-binding</keyword>